<feature type="domain" description="ABC transmembrane type-1" evidence="9">
    <location>
        <begin position="96"/>
        <end position="308"/>
    </location>
</feature>
<feature type="region of interest" description="Disordered" evidence="8">
    <location>
        <begin position="1"/>
        <end position="31"/>
    </location>
</feature>
<accession>A0A154V1S7</accession>
<dbReference type="PANTHER" id="PTHR30193">
    <property type="entry name" value="ABC TRANSPORTER PERMEASE PROTEIN"/>
    <property type="match status" value="1"/>
</dbReference>
<comment type="similarity">
    <text evidence="7">Belongs to the binding-protein-dependent transport system permease family.</text>
</comment>
<keyword evidence="4 7" id="KW-0812">Transmembrane</keyword>
<dbReference type="PROSITE" id="PS50928">
    <property type="entry name" value="ABC_TM1"/>
    <property type="match status" value="1"/>
</dbReference>
<reference evidence="10 11" key="1">
    <citation type="submission" date="2016-01" db="EMBL/GenBank/DDBJ databases">
        <title>Draft genome sequence of Clavibacter michiganensis subsp. tessellarius DOAB 609.</title>
        <authorList>
            <person name="Tambong J.T."/>
        </authorList>
    </citation>
    <scope>NUCLEOTIDE SEQUENCE [LARGE SCALE GENOMIC DNA]</scope>
    <source>
        <strain evidence="10 11">DOAB 609</strain>
    </source>
</reference>
<feature type="transmembrane region" description="Helical" evidence="7">
    <location>
        <begin position="100"/>
        <end position="121"/>
    </location>
</feature>
<dbReference type="RefSeq" id="WP_063071425.1">
    <property type="nucleotide sequence ID" value="NZ_LQXA01000028.1"/>
</dbReference>
<feature type="compositionally biased region" description="Pro residues" evidence="8">
    <location>
        <begin position="1"/>
        <end position="10"/>
    </location>
</feature>
<dbReference type="SUPFAM" id="SSF161098">
    <property type="entry name" value="MetI-like"/>
    <property type="match status" value="1"/>
</dbReference>
<evidence type="ECO:0000256" key="6">
    <source>
        <dbReference type="ARBA" id="ARBA00023136"/>
    </source>
</evidence>
<dbReference type="GO" id="GO:0055085">
    <property type="term" value="P:transmembrane transport"/>
    <property type="evidence" value="ECO:0007669"/>
    <property type="project" value="InterPro"/>
</dbReference>
<evidence type="ECO:0000256" key="7">
    <source>
        <dbReference type="RuleBase" id="RU363032"/>
    </source>
</evidence>
<dbReference type="InterPro" id="IPR035906">
    <property type="entry name" value="MetI-like_sf"/>
</dbReference>
<dbReference type="InterPro" id="IPR000515">
    <property type="entry name" value="MetI-like"/>
</dbReference>
<dbReference type="PANTHER" id="PTHR30193:SF41">
    <property type="entry name" value="DIACETYLCHITOBIOSE UPTAKE SYSTEM PERMEASE PROTEIN NGCF"/>
    <property type="match status" value="1"/>
</dbReference>
<comment type="caution">
    <text evidence="10">The sequence shown here is derived from an EMBL/GenBank/DDBJ whole genome shotgun (WGS) entry which is preliminary data.</text>
</comment>
<feature type="transmembrane region" description="Helical" evidence="7">
    <location>
        <begin position="39"/>
        <end position="62"/>
    </location>
</feature>
<dbReference type="Pfam" id="PF00528">
    <property type="entry name" value="BPD_transp_1"/>
    <property type="match status" value="1"/>
</dbReference>
<sequence length="316" mass="34143">MTTAAPPAPVSPATGPASPPPVAGRPSPRPRAKEQMQGMLFIAPFVVTFLLFLVWPVLYGFYQSLTGQSLTGANGGFIGFANYAEAFGDSQMWRSLGNTAVFTVASTVPLLLVGLVLALLVNLGLPGQWLWRLSFFLPFLLASTVVSLFWLWMYNPQLGVVNAIAGSLGLPQPAWLQDPSLAMASVVITTVWWTVGFNFLIYLAALQNIPDQQYEAAALDGAGKWRQLFSITIPQLAPTTALLAILQVLASLKVFDQIYQMTAGGPGGATRPIVQYVFETGFTGFRFGYSAAISYIFFALIVVISIVQLTATRRKP</sequence>
<dbReference type="EMBL" id="LQXA01000028">
    <property type="protein sequence ID" value="KZC95292.1"/>
    <property type="molecule type" value="Genomic_DNA"/>
</dbReference>
<dbReference type="OrthoDB" id="3210259at2"/>
<feature type="compositionally biased region" description="Pro residues" evidence="8">
    <location>
        <begin position="17"/>
        <end position="29"/>
    </location>
</feature>
<feature type="transmembrane region" description="Helical" evidence="7">
    <location>
        <begin position="133"/>
        <end position="153"/>
    </location>
</feature>
<protein>
    <submittedName>
        <fullName evidence="10">Sugar ABC transporter permease</fullName>
    </submittedName>
</protein>
<dbReference type="InterPro" id="IPR051393">
    <property type="entry name" value="ABC_transporter_permease"/>
</dbReference>
<keyword evidence="5 7" id="KW-1133">Transmembrane helix</keyword>
<evidence type="ECO:0000256" key="8">
    <source>
        <dbReference type="SAM" id="MobiDB-lite"/>
    </source>
</evidence>
<keyword evidence="6 7" id="KW-0472">Membrane</keyword>
<dbReference type="STRING" id="31965.AWH51_09135"/>
<evidence type="ECO:0000259" key="9">
    <source>
        <dbReference type="PROSITE" id="PS50928"/>
    </source>
</evidence>
<feature type="transmembrane region" description="Helical" evidence="7">
    <location>
        <begin position="287"/>
        <end position="311"/>
    </location>
</feature>
<keyword evidence="3" id="KW-1003">Cell membrane</keyword>
<comment type="subcellular location">
    <subcellularLocation>
        <location evidence="1 7">Cell membrane</location>
        <topology evidence="1 7">Multi-pass membrane protein</topology>
    </subcellularLocation>
</comment>
<evidence type="ECO:0000256" key="1">
    <source>
        <dbReference type="ARBA" id="ARBA00004651"/>
    </source>
</evidence>
<organism evidence="10 11">
    <name type="scientific">Clavibacter tessellarius</name>
    <dbReference type="NCBI Taxonomy" id="31965"/>
    <lineage>
        <taxon>Bacteria</taxon>
        <taxon>Bacillati</taxon>
        <taxon>Actinomycetota</taxon>
        <taxon>Actinomycetes</taxon>
        <taxon>Micrococcales</taxon>
        <taxon>Microbacteriaceae</taxon>
        <taxon>Clavibacter</taxon>
    </lineage>
</organism>
<proteinExistence type="inferred from homology"/>
<dbReference type="Gene3D" id="1.10.3720.10">
    <property type="entry name" value="MetI-like"/>
    <property type="match status" value="1"/>
</dbReference>
<feature type="transmembrane region" description="Helical" evidence="7">
    <location>
        <begin position="181"/>
        <end position="206"/>
    </location>
</feature>
<dbReference type="CDD" id="cd06261">
    <property type="entry name" value="TM_PBP2"/>
    <property type="match status" value="1"/>
</dbReference>
<keyword evidence="2 7" id="KW-0813">Transport</keyword>
<evidence type="ECO:0000256" key="2">
    <source>
        <dbReference type="ARBA" id="ARBA00022448"/>
    </source>
</evidence>
<evidence type="ECO:0000256" key="4">
    <source>
        <dbReference type="ARBA" id="ARBA00022692"/>
    </source>
</evidence>
<gene>
    <name evidence="10" type="ORF">AWH51_09135</name>
</gene>
<name>A0A154V1S7_9MICO</name>
<dbReference type="Proteomes" id="UP000076218">
    <property type="component" value="Unassembled WGS sequence"/>
</dbReference>
<evidence type="ECO:0000256" key="3">
    <source>
        <dbReference type="ARBA" id="ARBA00022475"/>
    </source>
</evidence>
<evidence type="ECO:0000313" key="10">
    <source>
        <dbReference type="EMBL" id="KZC95292.1"/>
    </source>
</evidence>
<dbReference type="AlphaFoldDB" id="A0A154V1S7"/>
<evidence type="ECO:0000256" key="5">
    <source>
        <dbReference type="ARBA" id="ARBA00022989"/>
    </source>
</evidence>
<dbReference type="GO" id="GO:0005886">
    <property type="term" value="C:plasma membrane"/>
    <property type="evidence" value="ECO:0007669"/>
    <property type="project" value="UniProtKB-SubCell"/>
</dbReference>
<feature type="transmembrane region" description="Helical" evidence="7">
    <location>
        <begin position="227"/>
        <end position="250"/>
    </location>
</feature>
<evidence type="ECO:0000313" key="11">
    <source>
        <dbReference type="Proteomes" id="UP000076218"/>
    </source>
</evidence>